<name>A0A978V3I2_ZIZJJ</name>
<gene>
    <name evidence="1" type="ORF">FEM48_Zijuj07G0082600</name>
</gene>
<dbReference type="Pfam" id="PF05553">
    <property type="entry name" value="DUF761"/>
    <property type="match status" value="1"/>
</dbReference>
<dbReference type="Proteomes" id="UP000813462">
    <property type="component" value="Unassembled WGS sequence"/>
</dbReference>
<evidence type="ECO:0000313" key="1">
    <source>
        <dbReference type="EMBL" id="KAH7521915.1"/>
    </source>
</evidence>
<reference evidence="1" key="1">
    <citation type="journal article" date="2021" name="Front. Plant Sci.">
        <title>Chromosome-Scale Genome Assembly for Chinese Sour Jujube and Insights Into Its Genome Evolution and Domestication Signature.</title>
        <authorList>
            <person name="Shen L.-Y."/>
            <person name="Luo H."/>
            <person name="Wang X.-L."/>
            <person name="Wang X.-M."/>
            <person name="Qiu X.-J."/>
            <person name="Liu H."/>
            <person name="Zhou S.-S."/>
            <person name="Jia K.-H."/>
            <person name="Nie S."/>
            <person name="Bao Y.-T."/>
            <person name="Zhang R.-G."/>
            <person name="Yun Q.-Z."/>
            <person name="Chai Y.-H."/>
            <person name="Lu J.-Y."/>
            <person name="Li Y."/>
            <person name="Zhao S.-W."/>
            <person name="Mao J.-F."/>
            <person name="Jia S.-G."/>
            <person name="Mao Y.-M."/>
        </authorList>
    </citation>
    <scope>NUCLEOTIDE SEQUENCE</scope>
    <source>
        <strain evidence="1">AT0</strain>
        <tissue evidence="1">Leaf</tissue>
    </source>
</reference>
<evidence type="ECO:0000313" key="2">
    <source>
        <dbReference type="Proteomes" id="UP000813462"/>
    </source>
</evidence>
<accession>A0A978V3I2</accession>
<dbReference type="AlphaFoldDB" id="A0A978V3I2"/>
<comment type="caution">
    <text evidence="1">The sequence shown here is derived from an EMBL/GenBank/DDBJ whole genome shotgun (WGS) entry which is preliminary data.</text>
</comment>
<dbReference type="PANTHER" id="PTHR33450:SF4">
    <property type="entry name" value="OS04G0665666 PROTEIN"/>
    <property type="match status" value="1"/>
</dbReference>
<dbReference type="EMBL" id="JAEACU010000007">
    <property type="protein sequence ID" value="KAH7521915.1"/>
    <property type="molecule type" value="Genomic_DNA"/>
</dbReference>
<protein>
    <submittedName>
        <fullName evidence="1">Uncharacterized protein</fullName>
    </submittedName>
</protein>
<organism evidence="1 2">
    <name type="scientific">Ziziphus jujuba var. spinosa</name>
    <dbReference type="NCBI Taxonomy" id="714518"/>
    <lineage>
        <taxon>Eukaryota</taxon>
        <taxon>Viridiplantae</taxon>
        <taxon>Streptophyta</taxon>
        <taxon>Embryophyta</taxon>
        <taxon>Tracheophyta</taxon>
        <taxon>Spermatophyta</taxon>
        <taxon>Magnoliopsida</taxon>
        <taxon>eudicotyledons</taxon>
        <taxon>Gunneridae</taxon>
        <taxon>Pentapetalae</taxon>
        <taxon>rosids</taxon>
        <taxon>fabids</taxon>
        <taxon>Rosales</taxon>
        <taxon>Rhamnaceae</taxon>
        <taxon>Paliureae</taxon>
        <taxon>Ziziphus</taxon>
    </lineage>
</organism>
<sequence>MQWLYITTRKNTSKIKKMINKEAKIFFDSFRLHYDWCSSTHVLPVPAPVEDCPESQLSGYLEWLEKNDVHDKTTSMADQSEADVDNNDIDRQADLFIARCHEKFRSEMEESYRRYQETLARSM</sequence>
<proteinExistence type="predicted"/>
<dbReference type="InterPro" id="IPR008480">
    <property type="entry name" value="DUF761_pln"/>
</dbReference>
<dbReference type="PANTHER" id="PTHR33450">
    <property type="entry name" value="EMB|CAB67623.1-RELATED"/>
    <property type="match status" value="1"/>
</dbReference>